<proteinExistence type="predicted"/>
<sequence>MLCQDQLNNNNIQDFGNNQFRLEQEIQLSNDYPSQQEQFHEQIIPDVSQDISQKASPEFYETQIEQDGNDQAKQIQTEFNEGKFNDKHASPKLTKKENIQDHNFESDFELVFSNNKSSDSEQLESNQSDNQYEVQIQESPIHIIPDYHEQCLKQNKEEQKSAVQIIQINSENDIKEEVSIQRFEQFNKQQEISSKGAKNDNSSSEQTADDSQCNKLNSPHSESTYCDSYISHHSSTGSNDSKTLTSVVDNYDLKFQEIGGYSIDIDSLD</sequence>
<dbReference type="InParanoid" id="A0A078A372"/>
<reference evidence="2 3" key="1">
    <citation type="submission" date="2014-06" db="EMBL/GenBank/DDBJ databases">
        <authorList>
            <person name="Swart Estienne"/>
        </authorList>
    </citation>
    <scope>NUCLEOTIDE SEQUENCE [LARGE SCALE GENOMIC DNA]</scope>
    <source>
        <strain evidence="2 3">130c</strain>
    </source>
</reference>
<evidence type="ECO:0000313" key="2">
    <source>
        <dbReference type="EMBL" id="CDW75214.1"/>
    </source>
</evidence>
<dbReference type="EMBL" id="CCKQ01004081">
    <property type="protein sequence ID" value="CDW75214.1"/>
    <property type="molecule type" value="Genomic_DNA"/>
</dbReference>
<feature type="region of interest" description="Disordered" evidence="1">
    <location>
        <begin position="190"/>
        <end position="219"/>
    </location>
</feature>
<gene>
    <name evidence="2" type="primary">Contig9417.g10073</name>
    <name evidence="2" type="ORF">STYLEM_4201</name>
</gene>
<name>A0A078A372_STYLE</name>
<evidence type="ECO:0000256" key="1">
    <source>
        <dbReference type="SAM" id="MobiDB-lite"/>
    </source>
</evidence>
<accession>A0A078A372</accession>
<evidence type="ECO:0000313" key="3">
    <source>
        <dbReference type="Proteomes" id="UP000039865"/>
    </source>
</evidence>
<keyword evidence="3" id="KW-1185">Reference proteome</keyword>
<organism evidence="2 3">
    <name type="scientific">Stylonychia lemnae</name>
    <name type="common">Ciliate</name>
    <dbReference type="NCBI Taxonomy" id="5949"/>
    <lineage>
        <taxon>Eukaryota</taxon>
        <taxon>Sar</taxon>
        <taxon>Alveolata</taxon>
        <taxon>Ciliophora</taxon>
        <taxon>Intramacronucleata</taxon>
        <taxon>Spirotrichea</taxon>
        <taxon>Stichotrichia</taxon>
        <taxon>Sporadotrichida</taxon>
        <taxon>Oxytrichidae</taxon>
        <taxon>Stylonychinae</taxon>
        <taxon>Stylonychia</taxon>
    </lineage>
</organism>
<feature type="compositionally biased region" description="Polar residues" evidence="1">
    <location>
        <begin position="199"/>
        <end position="219"/>
    </location>
</feature>
<dbReference type="AlphaFoldDB" id="A0A078A372"/>
<protein>
    <submittedName>
        <fullName evidence="2">Uncharacterized protein</fullName>
    </submittedName>
</protein>
<dbReference type="Proteomes" id="UP000039865">
    <property type="component" value="Unassembled WGS sequence"/>
</dbReference>